<dbReference type="PROSITE" id="PS50977">
    <property type="entry name" value="HTH_TETR_2"/>
    <property type="match status" value="1"/>
</dbReference>
<keyword evidence="1" id="KW-0805">Transcription regulation</keyword>
<name>A0A1L5FDT4_CLOKL</name>
<dbReference type="PRINTS" id="PR00455">
    <property type="entry name" value="HTHTETR"/>
</dbReference>
<reference evidence="6 7" key="1">
    <citation type="submission" date="2016-12" db="EMBL/GenBank/DDBJ databases">
        <title>Complete genome sequence of Clostridium kluyveri JZZ isolated from the pit mud of a Chinese flavor liquor-making factory.</title>
        <authorList>
            <person name="Wang Y."/>
        </authorList>
    </citation>
    <scope>NUCLEOTIDE SEQUENCE [LARGE SCALE GENOMIC DNA]</scope>
    <source>
        <strain evidence="6 7">JZZ</strain>
    </source>
</reference>
<accession>A0A1L5FDT4</accession>
<organism evidence="6 7">
    <name type="scientific">Clostridium kluyveri</name>
    <dbReference type="NCBI Taxonomy" id="1534"/>
    <lineage>
        <taxon>Bacteria</taxon>
        <taxon>Bacillati</taxon>
        <taxon>Bacillota</taxon>
        <taxon>Clostridia</taxon>
        <taxon>Eubacteriales</taxon>
        <taxon>Clostridiaceae</taxon>
        <taxon>Clostridium</taxon>
    </lineage>
</organism>
<keyword evidence="3" id="KW-0804">Transcription</keyword>
<dbReference type="Gene3D" id="1.10.357.10">
    <property type="entry name" value="Tetracycline Repressor, domain 2"/>
    <property type="match status" value="1"/>
</dbReference>
<evidence type="ECO:0000256" key="2">
    <source>
        <dbReference type="ARBA" id="ARBA00023125"/>
    </source>
</evidence>
<dbReference type="AlphaFoldDB" id="A0A1L5FDT4"/>
<evidence type="ECO:0000259" key="5">
    <source>
        <dbReference type="PROSITE" id="PS50977"/>
    </source>
</evidence>
<evidence type="ECO:0000313" key="6">
    <source>
        <dbReference type="EMBL" id="APM41182.1"/>
    </source>
</evidence>
<evidence type="ECO:0000313" key="7">
    <source>
        <dbReference type="Proteomes" id="UP000184604"/>
    </source>
</evidence>
<dbReference type="Pfam" id="PF21993">
    <property type="entry name" value="TetR_C_13_2"/>
    <property type="match status" value="1"/>
</dbReference>
<dbReference type="InterPro" id="IPR001647">
    <property type="entry name" value="HTH_TetR"/>
</dbReference>
<feature type="DNA-binding region" description="H-T-H motif" evidence="4">
    <location>
        <begin position="33"/>
        <end position="52"/>
    </location>
</feature>
<dbReference type="PANTHER" id="PTHR47506">
    <property type="entry name" value="TRANSCRIPTIONAL REGULATORY PROTEIN"/>
    <property type="match status" value="1"/>
</dbReference>
<evidence type="ECO:0000256" key="4">
    <source>
        <dbReference type="PROSITE-ProRule" id="PRU00335"/>
    </source>
</evidence>
<feature type="domain" description="HTH tetR-type" evidence="5">
    <location>
        <begin position="10"/>
        <end position="70"/>
    </location>
</feature>
<dbReference type="GO" id="GO:0003677">
    <property type="term" value="F:DNA binding"/>
    <property type="evidence" value="ECO:0007669"/>
    <property type="project" value="UniProtKB-UniRule"/>
</dbReference>
<dbReference type="SUPFAM" id="SSF46689">
    <property type="entry name" value="Homeodomain-like"/>
    <property type="match status" value="1"/>
</dbReference>
<proteinExistence type="predicted"/>
<evidence type="ECO:0000256" key="3">
    <source>
        <dbReference type="ARBA" id="ARBA00023163"/>
    </source>
</evidence>
<dbReference type="OrthoDB" id="9812484at2"/>
<evidence type="ECO:0000256" key="1">
    <source>
        <dbReference type="ARBA" id="ARBA00023015"/>
    </source>
</evidence>
<dbReference type="InterPro" id="IPR009057">
    <property type="entry name" value="Homeodomain-like_sf"/>
</dbReference>
<dbReference type="InterPro" id="IPR054156">
    <property type="entry name" value="YxaF_TetR_C"/>
</dbReference>
<dbReference type="Proteomes" id="UP000184604">
    <property type="component" value="Chromosome"/>
</dbReference>
<gene>
    <name evidence="6" type="ORF">BS101_03300</name>
</gene>
<protein>
    <submittedName>
        <fullName evidence="6">TetR family transcriptional regulator</fullName>
    </submittedName>
</protein>
<dbReference type="InterPro" id="IPR036271">
    <property type="entry name" value="Tet_transcr_reg_TetR-rel_C_sf"/>
</dbReference>
<dbReference type="PANTHER" id="PTHR47506:SF3">
    <property type="entry name" value="HTH-TYPE TRANSCRIPTIONAL REGULATOR LMRA"/>
    <property type="match status" value="1"/>
</dbReference>
<keyword evidence="2 4" id="KW-0238">DNA-binding</keyword>
<dbReference type="EMBL" id="CP018335">
    <property type="protein sequence ID" value="APM41182.1"/>
    <property type="molecule type" value="Genomic_DNA"/>
</dbReference>
<dbReference type="Pfam" id="PF00440">
    <property type="entry name" value="TetR_N"/>
    <property type="match status" value="1"/>
</dbReference>
<sequence length="197" mass="22545">MDMAKNTKGEQSKNKLIKCAAKLFLQNGYNATGINDILTRTGLPKGSFYFHFSSKKDLAISVSTYFEKNIEKWISKAAEGKVWEDFVTDLLEQMIEAAKNNKHFGCPFAVLGLEAAFSQPDMAEYYFKSMKKMIDIFTRVFEFSGISSDRACIIANRAFAMYEGYLVYYRISKDINILKIMQNDLIALYKDYKQAEA</sequence>
<dbReference type="SUPFAM" id="SSF48498">
    <property type="entry name" value="Tetracyclin repressor-like, C-terminal domain"/>
    <property type="match status" value="1"/>
</dbReference>